<organism evidence="2 3">
    <name type="scientific">Klenkia soli</name>
    <dbReference type="NCBI Taxonomy" id="1052260"/>
    <lineage>
        <taxon>Bacteria</taxon>
        <taxon>Bacillati</taxon>
        <taxon>Actinomycetota</taxon>
        <taxon>Actinomycetes</taxon>
        <taxon>Geodermatophilales</taxon>
        <taxon>Geodermatophilaceae</taxon>
        <taxon>Klenkia</taxon>
    </lineage>
</organism>
<keyword evidence="1" id="KW-0732">Signal</keyword>
<feature type="signal peptide" evidence="1">
    <location>
        <begin position="1"/>
        <end position="27"/>
    </location>
</feature>
<dbReference type="STRING" id="1052260.SAMN05660199_03623"/>
<gene>
    <name evidence="2" type="ORF">SAMN05660199_03623</name>
</gene>
<proteinExistence type="predicted"/>
<dbReference type="Proteomes" id="UP000199088">
    <property type="component" value="Unassembled WGS sequence"/>
</dbReference>
<feature type="chain" id="PRO_5011742058" evidence="1">
    <location>
        <begin position="28"/>
        <end position="268"/>
    </location>
</feature>
<evidence type="ECO:0000313" key="2">
    <source>
        <dbReference type="EMBL" id="SDP32601.1"/>
    </source>
</evidence>
<dbReference type="InterPro" id="IPR017853">
    <property type="entry name" value="GH"/>
</dbReference>
<accession>A0A1H0RSS3</accession>
<sequence>MGARRGVLAVLAGLVLGALGAPGVATADTGVGYDVSHPQCGEPLPAVAAFGVVGVNGGVATTGNPCLAEQLAWAAGLPGSPGLQVYVNTANPGRLDPLPGTWPDTGDSPYGSCHGDAGPACSWVYGQARAVVDVQGFLLPAAARAGVPVVAADVVWWLDVETSNTWQTGSARAQANNRAALEGMVDHLTASGAEVGLYSTGQQWREIVGWVPPGSPLHELDSWLAGALDPLGAAELCGLPALVGGGEVVLAQFVTELDGRPLDHDLPC</sequence>
<dbReference type="EMBL" id="FNIR01000012">
    <property type="protein sequence ID" value="SDP32601.1"/>
    <property type="molecule type" value="Genomic_DNA"/>
</dbReference>
<reference evidence="3" key="1">
    <citation type="submission" date="2016-10" db="EMBL/GenBank/DDBJ databases">
        <authorList>
            <person name="Varghese N."/>
            <person name="Submissions S."/>
        </authorList>
    </citation>
    <scope>NUCLEOTIDE SEQUENCE [LARGE SCALE GENOMIC DNA]</scope>
    <source>
        <strain evidence="3">DSM 45843</strain>
    </source>
</reference>
<dbReference type="SUPFAM" id="SSF51445">
    <property type="entry name" value="(Trans)glycosidases"/>
    <property type="match status" value="1"/>
</dbReference>
<name>A0A1H0RSS3_9ACTN</name>
<protein>
    <submittedName>
        <fullName evidence="2">Uncharacterized protein</fullName>
    </submittedName>
</protein>
<keyword evidence="3" id="KW-1185">Reference proteome</keyword>
<dbReference type="OrthoDB" id="9779955at2"/>
<evidence type="ECO:0000256" key="1">
    <source>
        <dbReference type="SAM" id="SignalP"/>
    </source>
</evidence>
<dbReference type="AlphaFoldDB" id="A0A1H0RSS3"/>
<evidence type="ECO:0000313" key="3">
    <source>
        <dbReference type="Proteomes" id="UP000199088"/>
    </source>
</evidence>
<dbReference type="RefSeq" id="WP_091247773.1">
    <property type="nucleotide sequence ID" value="NZ_FNIR01000012.1"/>
</dbReference>